<organism evidence="4 5">
    <name type="scientific">Clostridium senegalense</name>
    <dbReference type="NCBI Taxonomy" id="1465809"/>
    <lineage>
        <taxon>Bacteria</taxon>
        <taxon>Bacillati</taxon>
        <taxon>Bacillota</taxon>
        <taxon>Clostridia</taxon>
        <taxon>Eubacteriales</taxon>
        <taxon>Clostridiaceae</taxon>
        <taxon>Clostridium</taxon>
    </lineage>
</organism>
<proteinExistence type="inferred from homology"/>
<dbReference type="InterPro" id="IPR000979">
    <property type="entry name" value="Phosphodiesterase_MJ0936/Vps29"/>
</dbReference>
<dbReference type="Proteomes" id="UP000481872">
    <property type="component" value="Unassembled WGS sequence"/>
</dbReference>
<dbReference type="GO" id="GO:0016787">
    <property type="term" value="F:hydrolase activity"/>
    <property type="evidence" value="ECO:0007669"/>
    <property type="project" value="UniProtKB-UniRule"/>
</dbReference>
<accession>A0A6M0H411</accession>
<comment type="caution">
    <text evidence="4">The sequence shown here is derived from an EMBL/GenBank/DDBJ whole genome shotgun (WGS) entry which is preliminary data.</text>
</comment>
<evidence type="ECO:0000259" key="3">
    <source>
        <dbReference type="Pfam" id="PF12850"/>
    </source>
</evidence>
<dbReference type="NCBIfam" id="TIGR00040">
    <property type="entry name" value="yfcE"/>
    <property type="match status" value="1"/>
</dbReference>
<comment type="cofactor">
    <cofactor evidence="2">
        <name>a divalent metal cation</name>
        <dbReference type="ChEBI" id="CHEBI:60240"/>
    </cofactor>
</comment>
<sequence length="164" mass="18937">MRVAVISDTHVRKHLSKIENLIEKKLKDVDLIIHAGDFTNSKTLPYIKKHFNVIAVYGNNDKEETRQVLKEKEIITLENYKIGIYHGHGDNKTTLDNVYATFENENLDIIIFGHSHKPFITTRDKTLIINPGSPSSKRKERFYSYIILDLLPSGIEVNLKLFTE</sequence>
<reference evidence="4 5" key="1">
    <citation type="submission" date="2020-02" db="EMBL/GenBank/DDBJ databases">
        <title>Genome assembly of a novel Clostridium senegalense strain.</title>
        <authorList>
            <person name="Gupta T.B."/>
            <person name="Jauregui R."/>
            <person name="Maclean P."/>
            <person name="Nawarathana A."/>
            <person name="Brightwell G."/>
        </authorList>
    </citation>
    <scope>NUCLEOTIDE SEQUENCE [LARGE SCALE GENOMIC DNA]</scope>
    <source>
        <strain evidence="4 5">AGRFS4</strain>
    </source>
</reference>
<dbReference type="InterPro" id="IPR029052">
    <property type="entry name" value="Metallo-depent_PP-like"/>
</dbReference>
<dbReference type="Pfam" id="PF12850">
    <property type="entry name" value="Metallophos_2"/>
    <property type="match status" value="1"/>
</dbReference>
<evidence type="ECO:0000256" key="2">
    <source>
        <dbReference type="RuleBase" id="RU362039"/>
    </source>
</evidence>
<evidence type="ECO:0000313" key="5">
    <source>
        <dbReference type="Proteomes" id="UP000481872"/>
    </source>
</evidence>
<dbReference type="EC" id="3.1.4.-" evidence="2"/>
<name>A0A6M0H411_9CLOT</name>
<dbReference type="GO" id="GO:0046872">
    <property type="term" value="F:metal ion binding"/>
    <property type="evidence" value="ECO:0007669"/>
    <property type="project" value="UniProtKB-KW"/>
</dbReference>
<comment type="similarity">
    <text evidence="1 2">Belongs to the metallophosphoesterase superfamily. YfcE family.</text>
</comment>
<evidence type="ECO:0000313" key="4">
    <source>
        <dbReference type="EMBL" id="NEU05435.1"/>
    </source>
</evidence>
<dbReference type="EMBL" id="JAAGPU010000020">
    <property type="protein sequence ID" value="NEU05435.1"/>
    <property type="molecule type" value="Genomic_DNA"/>
</dbReference>
<dbReference type="AlphaFoldDB" id="A0A6M0H411"/>
<dbReference type="Gene3D" id="3.60.21.10">
    <property type="match status" value="1"/>
</dbReference>
<keyword evidence="2" id="KW-0479">Metal-binding</keyword>
<dbReference type="SUPFAM" id="SSF56300">
    <property type="entry name" value="Metallo-dependent phosphatases"/>
    <property type="match status" value="1"/>
</dbReference>
<keyword evidence="5" id="KW-1185">Reference proteome</keyword>
<dbReference type="RefSeq" id="WP_061995734.1">
    <property type="nucleotide sequence ID" value="NZ_JAAGPU010000020.1"/>
</dbReference>
<feature type="domain" description="Calcineurin-like phosphoesterase" evidence="3">
    <location>
        <begin position="1"/>
        <end position="150"/>
    </location>
</feature>
<dbReference type="InterPro" id="IPR024654">
    <property type="entry name" value="Calcineurin-like_PHP_lpxH"/>
</dbReference>
<gene>
    <name evidence="4" type="ORF">G3M99_11320</name>
</gene>
<protein>
    <recommendedName>
        <fullName evidence="2">Phosphoesterase</fullName>
        <ecNumber evidence="2">3.1.4.-</ecNumber>
    </recommendedName>
</protein>
<dbReference type="PANTHER" id="PTHR11124">
    <property type="entry name" value="VACUOLAR SORTING PROTEIN VPS29"/>
    <property type="match status" value="1"/>
</dbReference>
<evidence type="ECO:0000256" key="1">
    <source>
        <dbReference type="ARBA" id="ARBA00008950"/>
    </source>
</evidence>